<evidence type="ECO:0000256" key="4">
    <source>
        <dbReference type="ARBA" id="ARBA00022722"/>
    </source>
</evidence>
<evidence type="ECO:0000313" key="9">
    <source>
        <dbReference type="EMBL" id="KAJ8941181.1"/>
    </source>
</evidence>
<proteinExistence type="inferred from homology"/>
<evidence type="ECO:0000256" key="2">
    <source>
        <dbReference type="ARBA" id="ARBA00004123"/>
    </source>
</evidence>
<comment type="subcellular location">
    <subcellularLocation>
        <location evidence="2">Nucleus</location>
    </subcellularLocation>
</comment>
<dbReference type="GO" id="GO:0005634">
    <property type="term" value="C:nucleus"/>
    <property type="evidence" value="ECO:0007669"/>
    <property type="project" value="UniProtKB-SubCell"/>
</dbReference>
<dbReference type="GO" id="GO:0046872">
    <property type="term" value="F:metal ion binding"/>
    <property type="evidence" value="ECO:0007669"/>
    <property type="project" value="UniProtKB-KW"/>
</dbReference>
<accession>A0AAV8XS46</accession>
<dbReference type="GO" id="GO:0016787">
    <property type="term" value="F:hydrolase activity"/>
    <property type="evidence" value="ECO:0007669"/>
    <property type="project" value="UniProtKB-KW"/>
</dbReference>
<evidence type="ECO:0000313" key="10">
    <source>
        <dbReference type="Proteomes" id="UP001162156"/>
    </source>
</evidence>
<protein>
    <recommendedName>
        <fullName evidence="8">DDE Tnp4 domain-containing protein</fullName>
    </recommendedName>
</protein>
<sequence>MDLNIRKRTNIAFSIVASKEVLWKCDLLPANDDDVEEEDLEVHPVKNRPERLKNYVERIIPAMQARQFQSHFRINRQTFEVLVPLIDGIINKKTIIGRNRINTEKQLLAVLWILATPDSYRVIKWPTREDIHIISEQFYRSAGVDNVIGAIDGTFVSMKAPKVDAEVYITRKCNFAFTLQATCDAKLKFIDCYVGYPGSVSDTRIFRNSDLYENVSQNKNRFFPDENLFIIGDKAYPLLDWCIPPYIDRGNLNAAKRNFNLRISQTRQVIERAFALLFGRFRRLKYLDMNRIDFIPPVILASCVLHNLCLSNDDLQIDEYVAEGRENVVGNDNIENIGRIDENIRNGHNKRENICRNLYEMAE</sequence>
<name>A0AAV8XS46_9CUCU</name>
<evidence type="ECO:0000256" key="3">
    <source>
        <dbReference type="ARBA" id="ARBA00006958"/>
    </source>
</evidence>
<dbReference type="EMBL" id="JANEYF010002893">
    <property type="protein sequence ID" value="KAJ8941181.1"/>
    <property type="molecule type" value="Genomic_DNA"/>
</dbReference>
<dbReference type="Pfam" id="PF13359">
    <property type="entry name" value="DDE_Tnp_4"/>
    <property type="match status" value="1"/>
</dbReference>
<comment type="similarity">
    <text evidence="3">Belongs to the HARBI1 family.</text>
</comment>
<dbReference type="InterPro" id="IPR045249">
    <property type="entry name" value="HARBI1-like"/>
</dbReference>
<dbReference type="InterPro" id="IPR027806">
    <property type="entry name" value="HARBI1_dom"/>
</dbReference>
<keyword evidence="5" id="KW-0479">Metal-binding</keyword>
<organism evidence="9 10">
    <name type="scientific">Rhamnusium bicolor</name>
    <dbReference type="NCBI Taxonomy" id="1586634"/>
    <lineage>
        <taxon>Eukaryota</taxon>
        <taxon>Metazoa</taxon>
        <taxon>Ecdysozoa</taxon>
        <taxon>Arthropoda</taxon>
        <taxon>Hexapoda</taxon>
        <taxon>Insecta</taxon>
        <taxon>Pterygota</taxon>
        <taxon>Neoptera</taxon>
        <taxon>Endopterygota</taxon>
        <taxon>Coleoptera</taxon>
        <taxon>Polyphaga</taxon>
        <taxon>Cucujiformia</taxon>
        <taxon>Chrysomeloidea</taxon>
        <taxon>Cerambycidae</taxon>
        <taxon>Lepturinae</taxon>
        <taxon>Rhagiini</taxon>
        <taxon>Rhamnusium</taxon>
    </lineage>
</organism>
<evidence type="ECO:0000256" key="1">
    <source>
        <dbReference type="ARBA" id="ARBA00001968"/>
    </source>
</evidence>
<gene>
    <name evidence="9" type="ORF">NQ314_010480</name>
</gene>
<dbReference type="PANTHER" id="PTHR22930">
    <property type="match status" value="1"/>
</dbReference>
<dbReference type="GO" id="GO:0004518">
    <property type="term" value="F:nuclease activity"/>
    <property type="evidence" value="ECO:0007669"/>
    <property type="project" value="UniProtKB-KW"/>
</dbReference>
<keyword evidence="4" id="KW-0540">Nuclease</keyword>
<comment type="cofactor">
    <cofactor evidence="1">
        <name>a divalent metal cation</name>
        <dbReference type="ChEBI" id="CHEBI:60240"/>
    </cofactor>
</comment>
<reference evidence="9" key="1">
    <citation type="journal article" date="2023" name="Insect Mol. Biol.">
        <title>Genome sequencing provides insights into the evolution of gene families encoding plant cell wall-degrading enzymes in longhorned beetles.</title>
        <authorList>
            <person name="Shin N.R."/>
            <person name="Okamura Y."/>
            <person name="Kirsch R."/>
            <person name="Pauchet Y."/>
        </authorList>
    </citation>
    <scope>NUCLEOTIDE SEQUENCE</scope>
    <source>
        <strain evidence="9">RBIC_L_NR</strain>
    </source>
</reference>
<comment type="caution">
    <text evidence="9">The sequence shown here is derived from an EMBL/GenBank/DDBJ whole genome shotgun (WGS) entry which is preliminary data.</text>
</comment>
<feature type="domain" description="DDE Tnp4" evidence="8">
    <location>
        <begin position="151"/>
        <end position="307"/>
    </location>
</feature>
<dbReference type="PANTHER" id="PTHR22930:SF85">
    <property type="entry name" value="GH03217P-RELATED"/>
    <property type="match status" value="1"/>
</dbReference>
<keyword evidence="10" id="KW-1185">Reference proteome</keyword>
<evidence type="ECO:0000256" key="6">
    <source>
        <dbReference type="ARBA" id="ARBA00022801"/>
    </source>
</evidence>
<dbReference type="Proteomes" id="UP001162156">
    <property type="component" value="Unassembled WGS sequence"/>
</dbReference>
<evidence type="ECO:0000256" key="7">
    <source>
        <dbReference type="ARBA" id="ARBA00023242"/>
    </source>
</evidence>
<evidence type="ECO:0000256" key="5">
    <source>
        <dbReference type="ARBA" id="ARBA00022723"/>
    </source>
</evidence>
<dbReference type="AlphaFoldDB" id="A0AAV8XS46"/>
<evidence type="ECO:0000259" key="8">
    <source>
        <dbReference type="Pfam" id="PF13359"/>
    </source>
</evidence>
<keyword evidence="6" id="KW-0378">Hydrolase</keyword>
<keyword evidence="7" id="KW-0539">Nucleus</keyword>